<sequence length="536" mass="59572">MDMFRKKRSKLSAISLCAGLMLALTVAGCETSGNNGKSSTSNTTVPTASTLADNKAVKLKWVFMGPGKQEDSERVWAEFNKRLQPLLPNTTVEFVELSRTEFVEKWKLLAASGEEIDLAWTGYLIPFVPEVKKGAFLPLDDLIAKYAPKLATGVPDWVMKRTVVDGKTYAVPNQQLEAGMGPSLKVPKDLADKYLDVKKLQAVNFGAKTSVKEAYEPIEAYLKALKDNNLLGKGASISTIMQFIQTKGYETFSSTNYIAGYRIDDKSFKVVNMYETPEFKDSFDVAADWFKKGYIRKDILSMQDPRVDDGKLNGSVVWAHNQVEEGTTVTPGNAQAGTVEYYNIPLSNQTFISSGDAATATVIPRTSKNPERAMQLIELINTSKGKELYDLLVWGLEGEHYKKVSPTRMETIGYTGQGTPTAKYGLWKWVLGNTFQTYETQADKEGYNTFVKKLHETATKSALMSFKPDTTAIATELAQVAAVRTEFENALRSGALADYEDKYKQAIDKMKKSGSDKIVAEMQRQVDEFVKKNNIK</sequence>
<dbReference type="PANTHER" id="PTHR43649">
    <property type="entry name" value="ARABINOSE-BINDING PROTEIN-RELATED"/>
    <property type="match status" value="1"/>
</dbReference>
<dbReference type="Proteomes" id="UP000653578">
    <property type="component" value="Unassembled WGS sequence"/>
</dbReference>
<feature type="signal peptide" evidence="1">
    <location>
        <begin position="1"/>
        <end position="23"/>
    </location>
</feature>
<evidence type="ECO:0000256" key="1">
    <source>
        <dbReference type="SAM" id="SignalP"/>
    </source>
</evidence>
<evidence type="ECO:0000313" key="4">
    <source>
        <dbReference type="Proteomes" id="UP000653578"/>
    </source>
</evidence>
<dbReference type="SUPFAM" id="SSF53850">
    <property type="entry name" value="Periplasmic binding protein-like II"/>
    <property type="match status" value="1"/>
</dbReference>
<comment type="caution">
    <text evidence="3">The sequence shown here is derived from an EMBL/GenBank/DDBJ whole genome shotgun (WGS) entry which is preliminary data.</text>
</comment>
<protein>
    <submittedName>
        <fullName evidence="3">DUF3502 domain-containing protein</fullName>
    </submittedName>
</protein>
<proteinExistence type="predicted"/>
<dbReference type="RefSeq" id="WP_171628416.1">
    <property type="nucleotide sequence ID" value="NZ_WHNY01000004.1"/>
</dbReference>
<evidence type="ECO:0000259" key="2">
    <source>
        <dbReference type="Pfam" id="PF12010"/>
    </source>
</evidence>
<dbReference type="InterPro" id="IPR050490">
    <property type="entry name" value="Bact_solute-bd_prot1"/>
</dbReference>
<dbReference type="Pfam" id="PF12010">
    <property type="entry name" value="DUF3502"/>
    <property type="match status" value="1"/>
</dbReference>
<accession>A0ABX1X2X3</accession>
<gene>
    <name evidence="3" type="ORF">GC096_00900</name>
</gene>
<dbReference type="InterPro" id="IPR022627">
    <property type="entry name" value="DUF3502"/>
</dbReference>
<evidence type="ECO:0000313" key="3">
    <source>
        <dbReference type="EMBL" id="NOU62601.1"/>
    </source>
</evidence>
<feature type="chain" id="PRO_5045107013" evidence="1">
    <location>
        <begin position="24"/>
        <end position="536"/>
    </location>
</feature>
<reference evidence="3 4" key="1">
    <citation type="submission" date="2019-10" db="EMBL/GenBank/DDBJ databases">
        <title>Description of Paenibacillus humi sp. nov.</title>
        <authorList>
            <person name="Carlier A."/>
            <person name="Qi S."/>
        </authorList>
    </citation>
    <scope>NUCLEOTIDE SEQUENCE [LARGE SCALE GENOMIC DNA]</scope>
    <source>
        <strain evidence="3 4">LMG 31461</strain>
    </source>
</reference>
<dbReference type="EMBL" id="WHNY01000004">
    <property type="protein sequence ID" value="NOU62601.1"/>
    <property type="molecule type" value="Genomic_DNA"/>
</dbReference>
<organism evidence="3 4">
    <name type="scientific">Paenibacillus plantarum</name>
    <dbReference type="NCBI Taxonomy" id="2654975"/>
    <lineage>
        <taxon>Bacteria</taxon>
        <taxon>Bacillati</taxon>
        <taxon>Bacillota</taxon>
        <taxon>Bacilli</taxon>
        <taxon>Bacillales</taxon>
        <taxon>Paenibacillaceae</taxon>
        <taxon>Paenibacillus</taxon>
    </lineage>
</organism>
<dbReference type="PROSITE" id="PS51257">
    <property type="entry name" value="PROKAR_LIPOPROTEIN"/>
    <property type="match status" value="1"/>
</dbReference>
<name>A0ABX1X2X3_9BACL</name>
<feature type="domain" description="DUF3502" evidence="2">
    <location>
        <begin position="463"/>
        <end position="531"/>
    </location>
</feature>
<dbReference type="PANTHER" id="PTHR43649:SF17">
    <property type="entry name" value="ABC TRANSPORTER SOLUTE BINDING PROTEIN-SUGAR TRANSPORT"/>
    <property type="match status" value="1"/>
</dbReference>
<keyword evidence="1" id="KW-0732">Signal</keyword>
<keyword evidence="4" id="KW-1185">Reference proteome</keyword>
<dbReference type="Gene3D" id="3.40.190.10">
    <property type="entry name" value="Periplasmic binding protein-like II"/>
    <property type="match status" value="2"/>
</dbReference>